<proteinExistence type="predicted"/>
<reference evidence="1" key="1">
    <citation type="submission" date="2018-05" db="EMBL/GenBank/DDBJ databases">
        <authorList>
            <person name="Lanie J.A."/>
            <person name="Ng W.-L."/>
            <person name="Kazmierczak K.M."/>
            <person name="Andrzejewski T.M."/>
            <person name="Davidsen T.M."/>
            <person name="Wayne K.J."/>
            <person name="Tettelin H."/>
            <person name="Glass J.I."/>
            <person name="Rusch D."/>
            <person name="Podicherti R."/>
            <person name="Tsui H.-C.T."/>
            <person name="Winkler M.E."/>
        </authorList>
    </citation>
    <scope>NUCLEOTIDE SEQUENCE</scope>
</reference>
<dbReference type="AlphaFoldDB" id="A0A382L9E5"/>
<accession>A0A382L9E5</accession>
<gene>
    <name evidence="1" type="ORF">METZ01_LOCUS285279</name>
</gene>
<name>A0A382L9E5_9ZZZZ</name>
<dbReference type="EMBL" id="UINC01085151">
    <property type="protein sequence ID" value="SVC32425.1"/>
    <property type="molecule type" value="Genomic_DNA"/>
</dbReference>
<sequence length="65" mass="7186">MKHINATIVAVLLVVGVTQGFTQSKDNNSVRSQDTVVSTSGRIHLHELRFEGSWSHRNLSAAVER</sequence>
<protein>
    <submittedName>
        <fullName evidence="1">Uncharacterized protein</fullName>
    </submittedName>
</protein>
<evidence type="ECO:0000313" key="1">
    <source>
        <dbReference type="EMBL" id="SVC32425.1"/>
    </source>
</evidence>
<organism evidence="1">
    <name type="scientific">marine metagenome</name>
    <dbReference type="NCBI Taxonomy" id="408172"/>
    <lineage>
        <taxon>unclassified sequences</taxon>
        <taxon>metagenomes</taxon>
        <taxon>ecological metagenomes</taxon>
    </lineage>
</organism>